<gene>
    <name evidence="1" type="ORF">CFP56_004794</name>
</gene>
<name>A0AAW0M6S1_QUESU</name>
<proteinExistence type="predicted"/>
<dbReference type="AlphaFoldDB" id="A0AAW0M6S1"/>
<reference evidence="1 2" key="1">
    <citation type="journal article" date="2018" name="Sci. Data">
        <title>The draft genome sequence of cork oak.</title>
        <authorList>
            <person name="Ramos A.M."/>
            <person name="Usie A."/>
            <person name="Barbosa P."/>
            <person name="Barros P.M."/>
            <person name="Capote T."/>
            <person name="Chaves I."/>
            <person name="Simoes F."/>
            <person name="Abreu I."/>
            <person name="Carrasquinho I."/>
            <person name="Faro C."/>
            <person name="Guimaraes J.B."/>
            <person name="Mendonca D."/>
            <person name="Nobrega F."/>
            <person name="Rodrigues L."/>
            <person name="Saibo N.J.M."/>
            <person name="Varela M.C."/>
            <person name="Egas C."/>
            <person name="Matos J."/>
            <person name="Miguel C.M."/>
            <person name="Oliveira M.M."/>
            <person name="Ricardo C.P."/>
            <person name="Goncalves S."/>
        </authorList>
    </citation>
    <scope>NUCLEOTIDE SEQUENCE [LARGE SCALE GENOMIC DNA]</scope>
    <source>
        <strain evidence="2">cv. HL8</strain>
    </source>
</reference>
<dbReference type="PANTHER" id="PTHR31900:SF34">
    <property type="entry name" value="EMB|CAB62440.1-RELATED"/>
    <property type="match status" value="1"/>
</dbReference>
<protein>
    <submittedName>
        <fullName evidence="1">Fbd-associated f-box protein</fullName>
    </submittedName>
</protein>
<keyword evidence="2" id="KW-1185">Reference proteome</keyword>
<dbReference type="InterPro" id="IPR050232">
    <property type="entry name" value="FBL13/AtMIF1-like"/>
</dbReference>
<sequence length="278" mass="32213">MIRRALRRSHTYCTVFWLNTKHRCSQILASQFYFLVTLSILTHESTPLQRVMSSKQFHLEIYHFDEKLFELPRCIFTCKTVSILKLRIDTVLNHPPSFQLPSLKILSDDSFSRLLSGCPAPEDLTAEDSDGAINFKINVPTLKRLQIKLESFETYVRDFKFEIYALVLNFFRFNGDLGNFVFIENLPNLVEAIVNPGTYEVWVSEHKIHYGDLVFKLLSALKSAKFLEFLPGHKEYKLFDVYCVHIYNHVGQCILFGSICPSNSMYKSLGLISSKVYL</sequence>
<dbReference type="PANTHER" id="PTHR31900">
    <property type="entry name" value="F-BOX/RNI SUPERFAMILY PROTEIN-RELATED"/>
    <property type="match status" value="1"/>
</dbReference>
<evidence type="ECO:0000313" key="1">
    <source>
        <dbReference type="EMBL" id="KAK7859590.1"/>
    </source>
</evidence>
<accession>A0AAW0M6S1</accession>
<comment type="caution">
    <text evidence="1">The sequence shown here is derived from an EMBL/GenBank/DDBJ whole genome shotgun (WGS) entry which is preliminary data.</text>
</comment>
<dbReference type="EMBL" id="PKMF04000011">
    <property type="protein sequence ID" value="KAK7859590.1"/>
    <property type="molecule type" value="Genomic_DNA"/>
</dbReference>
<dbReference type="Proteomes" id="UP000237347">
    <property type="component" value="Unassembled WGS sequence"/>
</dbReference>
<organism evidence="1 2">
    <name type="scientific">Quercus suber</name>
    <name type="common">Cork oak</name>
    <dbReference type="NCBI Taxonomy" id="58331"/>
    <lineage>
        <taxon>Eukaryota</taxon>
        <taxon>Viridiplantae</taxon>
        <taxon>Streptophyta</taxon>
        <taxon>Embryophyta</taxon>
        <taxon>Tracheophyta</taxon>
        <taxon>Spermatophyta</taxon>
        <taxon>Magnoliopsida</taxon>
        <taxon>eudicotyledons</taxon>
        <taxon>Gunneridae</taxon>
        <taxon>Pentapetalae</taxon>
        <taxon>rosids</taxon>
        <taxon>fabids</taxon>
        <taxon>Fagales</taxon>
        <taxon>Fagaceae</taxon>
        <taxon>Quercus</taxon>
    </lineage>
</organism>
<evidence type="ECO:0000313" key="2">
    <source>
        <dbReference type="Proteomes" id="UP000237347"/>
    </source>
</evidence>